<dbReference type="PROSITE" id="PS51257">
    <property type="entry name" value="PROKAR_LIPOPROTEIN"/>
    <property type="match status" value="1"/>
</dbReference>
<gene>
    <name evidence="9" type="ORF">WJU22_13140</name>
</gene>
<evidence type="ECO:0000256" key="6">
    <source>
        <dbReference type="SAM" id="SignalP"/>
    </source>
</evidence>
<dbReference type="Proteomes" id="UP001449657">
    <property type="component" value="Chromosome"/>
</dbReference>
<name>A0ABZ2ZCF8_9BACT</name>
<evidence type="ECO:0000256" key="3">
    <source>
        <dbReference type="ARBA" id="ARBA00022729"/>
    </source>
</evidence>
<evidence type="ECO:0000256" key="2">
    <source>
        <dbReference type="ARBA" id="ARBA00006275"/>
    </source>
</evidence>
<comment type="similarity">
    <text evidence="2">Belongs to the SusD family.</text>
</comment>
<evidence type="ECO:0000256" key="5">
    <source>
        <dbReference type="ARBA" id="ARBA00023237"/>
    </source>
</evidence>
<keyword evidence="10" id="KW-1185">Reference proteome</keyword>
<keyword evidence="3 6" id="KW-0732">Signal</keyword>
<reference evidence="9 10" key="1">
    <citation type="submission" date="2024-03" db="EMBL/GenBank/DDBJ databases">
        <title>Chitinophaga caseinilytica sp. nov., a casein hydrolysing bacterium isolated from forest soil.</title>
        <authorList>
            <person name="Lee D.S."/>
            <person name="Han D.M."/>
            <person name="Baek J.H."/>
            <person name="Choi D.G."/>
            <person name="Jeon J.H."/>
            <person name="Jeon C.O."/>
        </authorList>
    </citation>
    <scope>NUCLEOTIDE SEQUENCE [LARGE SCALE GENOMIC DNA]</scope>
    <source>
        <strain evidence="9 10">KACC 19118</strain>
    </source>
</reference>
<evidence type="ECO:0000259" key="8">
    <source>
        <dbReference type="Pfam" id="PF14322"/>
    </source>
</evidence>
<evidence type="ECO:0000259" key="7">
    <source>
        <dbReference type="Pfam" id="PF07980"/>
    </source>
</evidence>
<evidence type="ECO:0000256" key="4">
    <source>
        <dbReference type="ARBA" id="ARBA00023136"/>
    </source>
</evidence>
<proteinExistence type="inferred from homology"/>
<sequence>MKRLTCIFLITVLALGAGSCKKFLTVAPPDRMSDASFWKTKSDVESAIANAYGFLFDILTNGPYVPGNGDFRAGEIDAPPSFDVFAAIAQQDLTNKNRLSRYNMNSLADWYPFYQSIAACNISLDRIPAVAALSETDKKQYMAELRFLRAFTYFYISRIYGDVPLYTEAYDRRSLPRTPMVEVLQFCLKELNEIREDLPWQYDDPTKWGVRAARGAVFSLIANVDMWAAGFDKDNQRAYWKEAAEAIQALKASGRFELLPLEEWRRIFKGRTRESLFEFSVNTNYGTTTRYVSIGQWTLHSPLVVGYASSDVYYSSDYIKKIFPVDKSDKRRDLWFYLPYANNNQSMFMKYSNVVNMITSASWLLDDDLIMFRYGGELLTGAEALANLGQDGPAREMLNLVRARAGTEPFTGSGQDLKNFIFLERQRELIGEGVRWYDLVRTGRITDPEQVKSYLTQDQFNRGGWMWPIDEKARNFNPNITLNSYWTR</sequence>
<dbReference type="InterPro" id="IPR033985">
    <property type="entry name" value="SusD-like_N"/>
</dbReference>
<feature type="chain" id="PRO_5046646108" evidence="6">
    <location>
        <begin position="18"/>
        <end position="488"/>
    </location>
</feature>
<evidence type="ECO:0000313" key="10">
    <source>
        <dbReference type="Proteomes" id="UP001449657"/>
    </source>
</evidence>
<organism evidence="9 10">
    <name type="scientific">Chitinophaga caseinilytica</name>
    <dbReference type="NCBI Taxonomy" id="2267521"/>
    <lineage>
        <taxon>Bacteria</taxon>
        <taxon>Pseudomonadati</taxon>
        <taxon>Bacteroidota</taxon>
        <taxon>Chitinophagia</taxon>
        <taxon>Chitinophagales</taxon>
        <taxon>Chitinophagaceae</taxon>
        <taxon>Chitinophaga</taxon>
    </lineage>
</organism>
<evidence type="ECO:0000256" key="1">
    <source>
        <dbReference type="ARBA" id="ARBA00004442"/>
    </source>
</evidence>
<comment type="subcellular location">
    <subcellularLocation>
        <location evidence="1">Cell outer membrane</location>
    </subcellularLocation>
</comment>
<dbReference type="Pfam" id="PF14322">
    <property type="entry name" value="SusD-like_3"/>
    <property type="match status" value="1"/>
</dbReference>
<protein>
    <submittedName>
        <fullName evidence="9">RagB/SusD family nutrient uptake outer membrane protein</fullName>
    </submittedName>
</protein>
<feature type="domain" description="RagB/SusD" evidence="7">
    <location>
        <begin position="343"/>
        <end position="486"/>
    </location>
</feature>
<dbReference type="InterPro" id="IPR011990">
    <property type="entry name" value="TPR-like_helical_dom_sf"/>
</dbReference>
<dbReference type="SUPFAM" id="SSF48452">
    <property type="entry name" value="TPR-like"/>
    <property type="match status" value="1"/>
</dbReference>
<dbReference type="RefSeq" id="WP_341843690.1">
    <property type="nucleotide sequence ID" value="NZ_CP149792.1"/>
</dbReference>
<accession>A0ABZ2ZCF8</accession>
<dbReference type="InterPro" id="IPR012944">
    <property type="entry name" value="SusD_RagB_dom"/>
</dbReference>
<dbReference type="EMBL" id="CP150096">
    <property type="protein sequence ID" value="WZN49115.1"/>
    <property type="molecule type" value="Genomic_DNA"/>
</dbReference>
<evidence type="ECO:0000313" key="9">
    <source>
        <dbReference type="EMBL" id="WZN49115.1"/>
    </source>
</evidence>
<dbReference type="CDD" id="cd08977">
    <property type="entry name" value="SusD"/>
    <property type="match status" value="1"/>
</dbReference>
<keyword evidence="5" id="KW-0998">Cell outer membrane</keyword>
<dbReference type="Gene3D" id="1.25.40.390">
    <property type="match status" value="1"/>
</dbReference>
<dbReference type="Pfam" id="PF07980">
    <property type="entry name" value="SusD_RagB"/>
    <property type="match status" value="1"/>
</dbReference>
<keyword evidence="4" id="KW-0472">Membrane</keyword>
<feature type="signal peptide" evidence="6">
    <location>
        <begin position="1"/>
        <end position="17"/>
    </location>
</feature>
<feature type="domain" description="SusD-like N-terminal" evidence="8">
    <location>
        <begin position="93"/>
        <end position="224"/>
    </location>
</feature>